<protein>
    <submittedName>
        <fullName evidence="1">Uncharacterized protein</fullName>
    </submittedName>
</protein>
<organism evidence="1 2">
    <name type="scientific">Magnetofaba australis IT-1</name>
    <dbReference type="NCBI Taxonomy" id="1434232"/>
    <lineage>
        <taxon>Bacteria</taxon>
        <taxon>Pseudomonadati</taxon>
        <taxon>Pseudomonadota</taxon>
        <taxon>Magnetococcia</taxon>
        <taxon>Magnetococcales</taxon>
        <taxon>Magnetococcaceae</taxon>
        <taxon>Magnetofaba</taxon>
    </lineage>
</organism>
<gene>
    <name evidence="1" type="ORF">MAIT1_04559</name>
</gene>
<comment type="caution">
    <text evidence="1">The sequence shown here is derived from an EMBL/GenBank/DDBJ whole genome shotgun (WGS) entry which is preliminary data.</text>
</comment>
<reference evidence="1 2" key="1">
    <citation type="journal article" date="2016" name="BMC Genomics">
        <title>Combined genomic and structural analyses of a cultured magnetotactic bacterium reveals its niche adaptation to a dynamic environment.</title>
        <authorList>
            <person name="Araujo A.C."/>
            <person name="Morillo V."/>
            <person name="Cypriano J."/>
            <person name="Teixeira L.C."/>
            <person name="Leao P."/>
            <person name="Lyra S."/>
            <person name="Almeida L.G."/>
            <person name="Bazylinski D.A."/>
            <person name="Vasconcellos A.T."/>
            <person name="Abreu F."/>
            <person name="Lins U."/>
        </authorList>
    </citation>
    <scope>NUCLEOTIDE SEQUENCE [LARGE SCALE GENOMIC DNA]</scope>
    <source>
        <strain evidence="1 2">IT-1</strain>
    </source>
</reference>
<sequence>MGLGIVLQGSDEVVGLFQQPTGEFGGPGDGPGRRACADRNGQRFARPGPAQTAGLLQGHEVIQHPDRRLQVVLARRLDADALAHPAGADGEAFRQPPAHLVLGVFGGAGQGHGGGEADLLFQVIGDCPGLPVIGFDGDHDLSWLSGVAAALGKPALLTLIATTAEDHREGSAFLADPLGFGLAVLLGLVRCGLAVVFGAGRFRMIDDAEHQHVPLQAVADLGHEAGDVAALGPETAIGVEHRAQFLHQKGGFALVPEDGGDDPGQGHHPREVGHALGVDEDLHQPGLAVRHGVVDGDVDGVIGIGRLDLVGGSVQDLGALERNGWLLLLHDLAPDDGLVDSNRGVAHGVVPSESGHEKARLGDPRAGFGGACAHASNFDVDPTPIPAKGSNRAETVRMKVFAAVFPGW</sequence>
<dbReference type="AlphaFoldDB" id="A0A1Y2KCD2"/>
<evidence type="ECO:0000313" key="2">
    <source>
        <dbReference type="Proteomes" id="UP000194003"/>
    </source>
</evidence>
<accession>A0A1Y2KCD2</accession>
<keyword evidence="2" id="KW-1185">Reference proteome</keyword>
<proteinExistence type="predicted"/>
<dbReference type="EMBL" id="LVJN01000012">
    <property type="protein sequence ID" value="OSM07676.1"/>
    <property type="molecule type" value="Genomic_DNA"/>
</dbReference>
<evidence type="ECO:0000313" key="1">
    <source>
        <dbReference type="EMBL" id="OSM07676.1"/>
    </source>
</evidence>
<dbReference type="Proteomes" id="UP000194003">
    <property type="component" value="Unassembled WGS sequence"/>
</dbReference>
<name>A0A1Y2KCD2_9PROT</name>
<dbReference type="STRING" id="1434232.MAIT1_04559"/>